<protein>
    <recommendedName>
        <fullName evidence="2">C2 NT-type domain-containing protein</fullName>
    </recommendedName>
</protein>
<evidence type="ECO:0000313" key="4">
    <source>
        <dbReference type="Proteomes" id="UP001209878"/>
    </source>
</evidence>
<dbReference type="Proteomes" id="UP001209878">
    <property type="component" value="Unassembled WGS sequence"/>
</dbReference>
<feature type="domain" description="C2 NT-type" evidence="2">
    <location>
        <begin position="1"/>
        <end position="105"/>
    </location>
</feature>
<evidence type="ECO:0000259" key="2">
    <source>
        <dbReference type="PROSITE" id="PS51840"/>
    </source>
</evidence>
<evidence type="ECO:0000313" key="3">
    <source>
        <dbReference type="EMBL" id="KAK2189022.1"/>
    </source>
</evidence>
<dbReference type="PANTHER" id="PTHR23167">
    <property type="entry name" value="CALPONIN HOMOLOGY DOMAIN-CONTAINING PROTEIN DDB_G0272472-RELATED"/>
    <property type="match status" value="1"/>
</dbReference>
<feature type="region of interest" description="Disordered" evidence="1">
    <location>
        <begin position="250"/>
        <end position="330"/>
    </location>
</feature>
<feature type="region of interest" description="Disordered" evidence="1">
    <location>
        <begin position="167"/>
        <end position="235"/>
    </location>
</feature>
<keyword evidence="4" id="KW-1185">Reference proteome</keyword>
<name>A0AAD9P6F1_RIDPI</name>
<gene>
    <name evidence="3" type="ORF">NP493_110g03015</name>
</gene>
<dbReference type="InterPro" id="IPR050540">
    <property type="entry name" value="F-actin_Monoox_Mical"/>
</dbReference>
<dbReference type="Pfam" id="PF10358">
    <property type="entry name" value="NT-C2"/>
    <property type="match status" value="1"/>
</dbReference>
<dbReference type="PANTHER" id="PTHR23167:SF46">
    <property type="entry name" value="EPS15 HOMOLOGY DOMAIN CONTAINING PROTEIN-BINDING PROTEIN 1, ISOFORM F"/>
    <property type="match status" value="1"/>
</dbReference>
<proteinExistence type="predicted"/>
<feature type="compositionally biased region" description="Basic and acidic residues" evidence="1">
    <location>
        <begin position="167"/>
        <end position="189"/>
    </location>
</feature>
<comment type="caution">
    <text evidence="3">The sequence shown here is derived from an EMBL/GenBank/DDBJ whole genome shotgun (WGS) entry which is preliminary data.</text>
</comment>
<feature type="compositionally biased region" description="Polar residues" evidence="1">
    <location>
        <begin position="203"/>
        <end position="221"/>
    </location>
</feature>
<dbReference type="PROSITE" id="PS51840">
    <property type="entry name" value="C2_NT"/>
    <property type="match status" value="1"/>
</dbReference>
<organism evidence="3 4">
    <name type="scientific">Ridgeia piscesae</name>
    <name type="common">Tubeworm</name>
    <dbReference type="NCBI Taxonomy" id="27915"/>
    <lineage>
        <taxon>Eukaryota</taxon>
        <taxon>Metazoa</taxon>
        <taxon>Spiralia</taxon>
        <taxon>Lophotrochozoa</taxon>
        <taxon>Annelida</taxon>
        <taxon>Polychaeta</taxon>
        <taxon>Sedentaria</taxon>
        <taxon>Canalipalpata</taxon>
        <taxon>Sabellida</taxon>
        <taxon>Siboglinidae</taxon>
        <taxon>Ridgeia</taxon>
    </lineage>
</organism>
<dbReference type="AlphaFoldDB" id="A0AAD9P6F1"/>
<evidence type="ECO:0000256" key="1">
    <source>
        <dbReference type="SAM" id="MobiDB-lite"/>
    </source>
</evidence>
<dbReference type="EMBL" id="JAODUO010000116">
    <property type="protein sequence ID" value="KAK2189022.1"/>
    <property type="molecule type" value="Genomic_DNA"/>
</dbReference>
<reference evidence="3" key="1">
    <citation type="journal article" date="2023" name="Mol. Biol. Evol.">
        <title>Third-Generation Sequencing Reveals the Adaptive Role of the Epigenome in Three Deep-Sea Polychaetes.</title>
        <authorList>
            <person name="Perez M."/>
            <person name="Aroh O."/>
            <person name="Sun Y."/>
            <person name="Lan Y."/>
            <person name="Juniper S.K."/>
            <person name="Young C.R."/>
            <person name="Angers B."/>
            <person name="Qian P.Y."/>
        </authorList>
    </citation>
    <scope>NUCLEOTIDE SEQUENCE</scope>
    <source>
        <strain evidence="3">R07B-5</strain>
    </source>
</reference>
<dbReference type="InterPro" id="IPR019448">
    <property type="entry name" value="NT-C2"/>
</dbReference>
<feature type="compositionally biased region" description="Basic and acidic residues" evidence="1">
    <location>
        <begin position="252"/>
        <end position="261"/>
    </location>
</feature>
<accession>A0AAD9P6F1</accession>
<sequence length="369" mass="40609">MFHNWEPSIQNPHRGLIIWPVPENVEITVTLFRDTRQSDFEDKDWTFVIQDQDKKGRRKILASATINMKNYVSEIPTQSEVKLTLKPATKKVVAASLTLTLSDEDMQSIASLMSIGRVSDIGNLDEIEEDEVNISATSQDTSAKISELASKFGLLDTDFDDMGESSLFEKCRPKSNDHTSDLSSGKRDSASSGLEDISHHSSRNGTSPLRSQQSLESTAPVSSERAGDSSNPFLNEDYINLTNQFFGMSERNPSEVRDEGGGKTVPNGEGREASPKKEKTRRKKREKTPTEEVVACMEPQSSSTPEKNKEPNGVTRDNTGSADIGSGDRNILEPLTFNKTSSPIKTAGGATPIQDLLSWCKEVTQGYKG</sequence>